<sequence>GRSLQHHRRLGAVRGNRRARLLDRRRRVVPQRAPRKDGLPDRRRGNRRRSRCCCRTAHRRLPCHCRREQGRGDLQQVHRVPQHQSRRRPPARPKPLGNHGRADRWQAGLRLHRGAEVQGRHLDMGLDERVAEEPQGVRQRHQDDLRWARQARGSREPARLDEQQGQQPAAPGGAAARHRRVPGRRRGQPRHRPGQRAAKGRNRAGDHRAAGRHQREEHRRRRRLKGDWTGKRRAQEAEL</sequence>
<feature type="region of interest" description="Disordered" evidence="1">
    <location>
        <begin position="23"/>
        <end position="50"/>
    </location>
</feature>
<feature type="non-terminal residue" evidence="2">
    <location>
        <position position="1"/>
    </location>
</feature>
<feature type="compositionally biased region" description="Basic and acidic residues" evidence="1">
    <location>
        <begin position="34"/>
        <end position="43"/>
    </location>
</feature>
<evidence type="ECO:0000256" key="1">
    <source>
        <dbReference type="SAM" id="MobiDB-lite"/>
    </source>
</evidence>
<gene>
    <name evidence="2" type="ORF">AVDCRST_MAG44-345</name>
</gene>
<feature type="region of interest" description="Disordered" evidence="1">
    <location>
        <begin position="150"/>
        <end position="239"/>
    </location>
</feature>
<protein>
    <submittedName>
        <fullName evidence="2">Cytochrome c2</fullName>
    </submittedName>
</protein>
<feature type="compositionally biased region" description="Basic and acidic residues" evidence="1">
    <location>
        <begin position="203"/>
        <end position="217"/>
    </location>
</feature>
<feature type="compositionally biased region" description="Low complexity" evidence="1">
    <location>
        <begin position="163"/>
        <end position="175"/>
    </location>
</feature>
<accession>A0A6J4SE59</accession>
<organism evidence="2">
    <name type="scientific">uncultured Sphingomonas sp</name>
    <dbReference type="NCBI Taxonomy" id="158754"/>
    <lineage>
        <taxon>Bacteria</taxon>
        <taxon>Pseudomonadati</taxon>
        <taxon>Pseudomonadota</taxon>
        <taxon>Alphaproteobacteria</taxon>
        <taxon>Sphingomonadales</taxon>
        <taxon>Sphingomonadaceae</taxon>
        <taxon>Sphingomonas</taxon>
        <taxon>environmental samples</taxon>
    </lineage>
</organism>
<feature type="compositionally biased region" description="Basic residues" evidence="1">
    <location>
        <begin position="176"/>
        <end position="202"/>
    </location>
</feature>
<feature type="compositionally biased region" description="Basic and acidic residues" evidence="1">
    <location>
        <begin position="150"/>
        <end position="162"/>
    </location>
</feature>
<dbReference type="AlphaFoldDB" id="A0A6J4SE59"/>
<name>A0A6J4SE59_9SPHN</name>
<dbReference type="EMBL" id="CADCVY010000024">
    <property type="protein sequence ID" value="CAA9493466.1"/>
    <property type="molecule type" value="Genomic_DNA"/>
</dbReference>
<feature type="compositionally biased region" description="Basic residues" evidence="1">
    <location>
        <begin position="80"/>
        <end position="91"/>
    </location>
</feature>
<feature type="compositionally biased region" description="Basic and acidic residues" evidence="1">
    <location>
        <begin position="225"/>
        <end position="239"/>
    </location>
</feature>
<evidence type="ECO:0000313" key="2">
    <source>
        <dbReference type="EMBL" id="CAA9493466.1"/>
    </source>
</evidence>
<reference evidence="2" key="1">
    <citation type="submission" date="2020-02" db="EMBL/GenBank/DDBJ databases">
        <authorList>
            <person name="Meier V. D."/>
        </authorList>
    </citation>
    <scope>NUCLEOTIDE SEQUENCE</scope>
    <source>
        <strain evidence="2">AVDCRST_MAG44</strain>
    </source>
</reference>
<feature type="non-terminal residue" evidence="2">
    <location>
        <position position="239"/>
    </location>
</feature>
<proteinExistence type="predicted"/>
<feature type="region of interest" description="Disordered" evidence="1">
    <location>
        <begin position="73"/>
        <end position="102"/>
    </location>
</feature>